<evidence type="ECO:0000256" key="3">
    <source>
        <dbReference type="SAM" id="MobiDB-lite"/>
    </source>
</evidence>
<dbReference type="Proteomes" id="UP001158576">
    <property type="component" value="Chromosome 1"/>
</dbReference>
<keyword evidence="2" id="KW-0539">Nucleus</keyword>
<protein>
    <submittedName>
        <fullName evidence="5">Oidioi.mRNA.OKI2018_I69.chr1.g1985.t1.cds</fullName>
    </submittedName>
</protein>
<evidence type="ECO:0000313" key="6">
    <source>
        <dbReference type="Proteomes" id="UP001158576"/>
    </source>
</evidence>
<name>A0ABN7SUR4_OIKDI</name>
<dbReference type="InterPro" id="IPR051219">
    <property type="entry name" value="Heterochromatin_chromo-domain"/>
</dbReference>
<dbReference type="InterPro" id="IPR016197">
    <property type="entry name" value="Chromo-like_dom_sf"/>
</dbReference>
<dbReference type="SUPFAM" id="SSF54160">
    <property type="entry name" value="Chromo domain-like"/>
    <property type="match status" value="1"/>
</dbReference>
<dbReference type="Gene3D" id="2.40.50.40">
    <property type="match status" value="1"/>
</dbReference>
<reference evidence="5 6" key="1">
    <citation type="submission" date="2021-04" db="EMBL/GenBank/DDBJ databases">
        <authorList>
            <person name="Bliznina A."/>
        </authorList>
    </citation>
    <scope>NUCLEOTIDE SEQUENCE [LARGE SCALE GENOMIC DNA]</scope>
</reference>
<evidence type="ECO:0000256" key="2">
    <source>
        <dbReference type="ARBA" id="ARBA00023242"/>
    </source>
</evidence>
<dbReference type="PROSITE" id="PS50013">
    <property type="entry name" value="CHROMO_2"/>
    <property type="match status" value="1"/>
</dbReference>
<dbReference type="PANTHER" id="PTHR22812">
    <property type="entry name" value="CHROMOBOX PROTEIN"/>
    <property type="match status" value="1"/>
</dbReference>
<evidence type="ECO:0000259" key="4">
    <source>
        <dbReference type="PROSITE" id="PS50013"/>
    </source>
</evidence>
<feature type="domain" description="Chromo" evidence="4">
    <location>
        <begin position="141"/>
        <end position="200"/>
    </location>
</feature>
<dbReference type="InterPro" id="IPR023780">
    <property type="entry name" value="Chromo_domain"/>
</dbReference>
<keyword evidence="6" id="KW-1185">Reference proteome</keyword>
<comment type="subcellular location">
    <subcellularLocation>
        <location evidence="1">Nucleus</location>
    </subcellularLocation>
</comment>
<organism evidence="5 6">
    <name type="scientific">Oikopleura dioica</name>
    <name type="common">Tunicate</name>
    <dbReference type="NCBI Taxonomy" id="34765"/>
    <lineage>
        <taxon>Eukaryota</taxon>
        <taxon>Metazoa</taxon>
        <taxon>Chordata</taxon>
        <taxon>Tunicata</taxon>
        <taxon>Appendicularia</taxon>
        <taxon>Copelata</taxon>
        <taxon>Oikopleuridae</taxon>
        <taxon>Oikopleura</taxon>
    </lineage>
</organism>
<dbReference type="SMART" id="SM00298">
    <property type="entry name" value="CHROMO"/>
    <property type="match status" value="1"/>
</dbReference>
<dbReference type="InterPro" id="IPR000953">
    <property type="entry name" value="Chromo/chromo_shadow_dom"/>
</dbReference>
<dbReference type="Pfam" id="PF00385">
    <property type="entry name" value="Chromo"/>
    <property type="match status" value="1"/>
</dbReference>
<feature type="region of interest" description="Disordered" evidence="3">
    <location>
        <begin position="31"/>
        <end position="115"/>
    </location>
</feature>
<sequence>MKPIQKRRRRDSIFSQFDELNQMICEELREKFPLSEPREPQMMPRKKTQPEEALTRTLPLQSFVSETKRTAPEEVIVLSSDEEDTVEPPRKQRKSSKQESPKKAEEKKVHETISEKVKRRRSAKIPEGFLFYEESHEDEIYTVEKIIGKRYVWGKIQYRVLWKNWNIDAATWEPLKNLTDCEKEIKEYEKERAENLLNGKRRDKKGRFLPARSV</sequence>
<accession>A0ABN7SUR4</accession>
<evidence type="ECO:0000313" key="5">
    <source>
        <dbReference type="EMBL" id="CAG5105279.1"/>
    </source>
</evidence>
<dbReference type="CDD" id="cd00024">
    <property type="entry name" value="CD_CSD"/>
    <property type="match status" value="1"/>
</dbReference>
<feature type="compositionally biased region" description="Basic and acidic residues" evidence="3">
    <location>
        <begin position="96"/>
        <end position="115"/>
    </location>
</feature>
<evidence type="ECO:0000256" key="1">
    <source>
        <dbReference type="ARBA" id="ARBA00004123"/>
    </source>
</evidence>
<proteinExistence type="predicted"/>
<gene>
    <name evidence="5" type="ORF">OKIOD_LOCUS10750</name>
</gene>
<dbReference type="EMBL" id="OU015566">
    <property type="protein sequence ID" value="CAG5105279.1"/>
    <property type="molecule type" value="Genomic_DNA"/>
</dbReference>